<evidence type="ECO:0000259" key="4">
    <source>
        <dbReference type="Pfam" id="PF13649"/>
    </source>
</evidence>
<dbReference type="Gene3D" id="3.40.50.150">
    <property type="entry name" value="Vaccinia Virus protein VP39"/>
    <property type="match status" value="1"/>
</dbReference>
<dbReference type="Gene3D" id="2.20.25.110">
    <property type="entry name" value="S-adenosyl-L-methionine-dependent methyltransferases"/>
    <property type="match status" value="1"/>
</dbReference>
<dbReference type="Proteomes" id="UP000231092">
    <property type="component" value="Unassembled WGS sequence"/>
</dbReference>
<evidence type="ECO:0000256" key="3">
    <source>
        <dbReference type="ARBA" id="ARBA00022691"/>
    </source>
</evidence>
<evidence type="ECO:0000313" key="6">
    <source>
        <dbReference type="Proteomes" id="UP000231092"/>
    </source>
</evidence>
<sequence length="277" mass="32022">MMFKSLIPLLERPPLYTKTTVPFWDDEHISKQMLKAHLDPGFEGASRKLAFIDKSATWIKEIAPPSKYRQLLDIGCGPGIYAERYAQMGYQVTGIDFSKRSINYAIESAKKRNLDIQYLYQNYLTMDLNRNYDFSTMIYCDYGALSTADRQMVMTAVYRHLKPGGRFLLDVFSMAKYKDFEEKQTWEICQDGGFWHKENYIAFNGCYRYPENATLEQTSIVFDTGAISYYLWNTCFTKEMLMKEAADAGFKVCEVFGDVAGSTYRTDSITISILLEK</sequence>
<organism evidence="5 6">
    <name type="scientific">[Clostridium] celerecrescens 18A</name>
    <dbReference type="NCBI Taxonomy" id="1286362"/>
    <lineage>
        <taxon>Bacteria</taxon>
        <taxon>Bacillati</taxon>
        <taxon>Bacillota</taxon>
        <taxon>Clostridia</taxon>
        <taxon>Lachnospirales</taxon>
        <taxon>Lachnospiraceae</taxon>
        <taxon>Lacrimispora</taxon>
    </lineage>
</organism>
<reference evidence="5 6" key="1">
    <citation type="submission" date="2017-11" db="EMBL/GenBank/DDBJ databases">
        <title>Understudied soil microbes with underappreciated capabilities: Untangling the Clostridium saccharolyticum group.</title>
        <authorList>
            <person name="Leschine S."/>
        </authorList>
    </citation>
    <scope>NUCLEOTIDE SEQUENCE [LARGE SCALE GENOMIC DNA]</scope>
    <source>
        <strain evidence="5 6">18A</strain>
    </source>
</reference>
<dbReference type="SUPFAM" id="SSF53335">
    <property type="entry name" value="S-adenosyl-L-methionine-dependent methyltransferases"/>
    <property type="match status" value="1"/>
</dbReference>
<dbReference type="InterPro" id="IPR029063">
    <property type="entry name" value="SAM-dependent_MTases_sf"/>
</dbReference>
<dbReference type="AlphaFoldDB" id="A0A2M8Z1B0"/>
<dbReference type="CDD" id="cd02440">
    <property type="entry name" value="AdoMet_MTases"/>
    <property type="match status" value="1"/>
</dbReference>
<protein>
    <submittedName>
        <fullName evidence="5">Methyltransferase family protein</fullName>
    </submittedName>
</protein>
<keyword evidence="1 5" id="KW-0489">Methyltransferase</keyword>
<comment type="caution">
    <text evidence="5">The sequence shown here is derived from an EMBL/GenBank/DDBJ whole genome shotgun (WGS) entry which is preliminary data.</text>
</comment>
<dbReference type="EMBL" id="PGET01000001">
    <property type="protein sequence ID" value="PJJ27241.1"/>
    <property type="molecule type" value="Genomic_DNA"/>
</dbReference>
<dbReference type="InterPro" id="IPR041698">
    <property type="entry name" value="Methyltransf_25"/>
</dbReference>
<evidence type="ECO:0000256" key="2">
    <source>
        <dbReference type="ARBA" id="ARBA00022679"/>
    </source>
</evidence>
<evidence type="ECO:0000313" key="5">
    <source>
        <dbReference type="EMBL" id="PJJ27241.1"/>
    </source>
</evidence>
<name>A0A2M8Z1B0_9FIRM</name>
<accession>A0A2M8Z1B0</accession>
<dbReference type="GO" id="GO:0008168">
    <property type="term" value="F:methyltransferase activity"/>
    <property type="evidence" value="ECO:0007669"/>
    <property type="project" value="UniProtKB-KW"/>
</dbReference>
<feature type="domain" description="Methyltransferase" evidence="4">
    <location>
        <begin position="72"/>
        <end position="165"/>
    </location>
</feature>
<dbReference type="GO" id="GO:0032259">
    <property type="term" value="P:methylation"/>
    <property type="evidence" value="ECO:0007669"/>
    <property type="project" value="UniProtKB-KW"/>
</dbReference>
<dbReference type="Pfam" id="PF13649">
    <property type="entry name" value="Methyltransf_25"/>
    <property type="match status" value="1"/>
</dbReference>
<dbReference type="RefSeq" id="WP_330404153.1">
    <property type="nucleotide sequence ID" value="NZ_PGET01000001.1"/>
</dbReference>
<keyword evidence="3" id="KW-0949">S-adenosyl-L-methionine</keyword>
<gene>
    <name evidence="5" type="ORF">H171_0703</name>
</gene>
<keyword evidence="2 5" id="KW-0808">Transferase</keyword>
<evidence type="ECO:0000256" key="1">
    <source>
        <dbReference type="ARBA" id="ARBA00022603"/>
    </source>
</evidence>
<proteinExistence type="predicted"/>
<dbReference type="PANTHER" id="PTHR43464">
    <property type="entry name" value="METHYLTRANSFERASE"/>
    <property type="match status" value="1"/>
</dbReference>
<dbReference type="PANTHER" id="PTHR43464:SF19">
    <property type="entry name" value="UBIQUINONE BIOSYNTHESIS O-METHYLTRANSFERASE, MITOCHONDRIAL"/>
    <property type="match status" value="1"/>
</dbReference>